<evidence type="ECO:0000313" key="1">
    <source>
        <dbReference type="EMBL" id="GAA4781100.1"/>
    </source>
</evidence>
<accession>A0ABP9AGI3</accession>
<protein>
    <recommendedName>
        <fullName evidence="3">Copper resistance protein NlpE</fullName>
    </recommendedName>
</protein>
<dbReference type="Proteomes" id="UP001501411">
    <property type="component" value="Unassembled WGS sequence"/>
</dbReference>
<dbReference type="Pfam" id="PF04170">
    <property type="entry name" value="NlpE"/>
    <property type="match status" value="1"/>
</dbReference>
<dbReference type="RefSeq" id="WP_345230173.1">
    <property type="nucleotide sequence ID" value="NZ_BAABIQ010000003.1"/>
</dbReference>
<dbReference type="InterPro" id="IPR007298">
    <property type="entry name" value="Cu-R_lipoprotein_NlpE"/>
</dbReference>
<dbReference type="EMBL" id="BAABIQ010000003">
    <property type="protein sequence ID" value="GAA4781100.1"/>
    <property type="molecule type" value="Genomic_DNA"/>
</dbReference>
<reference evidence="2" key="1">
    <citation type="journal article" date="2019" name="Int. J. Syst. Evol. Microbiol.">
        <title>The Global Catalogue of Microorganisms (GCM) 10K type strain sequencing project: providing services to taxonomists for standard genome sequencing and annotation.</title>
        <authorList>
            <consortium name="The Broad Institute Genomics Platform"/>
            <consortium name="The Broad Institute Genome Sequencing Center for Infectious Disease"/>
            <person name="Wu L."/>
            <person name="Ma J."/>
        </authorList>
    </citation>
    <scope>NUCLEOTIDE SEQUENCE [LARGE SCALE GENOMIC DNA]</scope>
    <source>
        <strain evidence="2">JCM 18200</strain>
    </source>
</reference>
<proteinExistence type="predicted"/>
<evidence type="ECO:0000313" key="2">
    <source>
        <dbReference type="Proteomes" id="UP001501411"/>
    </source>
</evidence>
<organism evidence="1 2">
    <name type="scientific">Olivibacter ginsenosidimutans</name>
    <dbReference type="NCBI Taxonomy" id="1176537"/>
    <lineage>
        <taxon>Bacteria</taxon>
        <taxon>Pseudomonadati</taxon>
        <taxon>Bacteroidota</taxon>
        <taxon>Sphingobacteriia</taxon>
        <taxon>Sphingobacteriales</taxon>
        <taxon>Sphingobacteriaceae</taxon>
        <taxon>Olivibacter</taxon>
    </lineage>
</organism>
<name>A0ABP9AGI3_9SPHI</name>
<keyword evidence="2" id="KW-1185">Reference proteome</keyword>
<dbReference type="Gene3D" id="2.40.128.640">
    <property type="match status" value="1"/>
</dbReference>
<sequence>MLFSSYSSNGYALAAHNYNPRIKLGIAFAIFPLKIAKMIAERFLVVIVAASLLWSCNQNPQTASKSNATEAADTTEEYIPIDATSDTSDMHNAQNSLDIEGTYKGITPCADCEGISTEVTLKPDSTYILKTTYLGKGDGQSSEQKGSFTWIDGSTIELNDMKDAPSKYFVGENTLTQLDMNGDKITGELADHYVLKK</sequence>
<evidence type="ECO:0008006" key="3">
    <source>
        <dbReference type="Google" id="ProtNLM"/>
    </source>
</evidence>
<comment type="caution">
    <text evidence="1">The sequence shown here is derived from an EMBL/GenBank/DDBJ whole genome shotgun (WGS) entry which is preliminary data.</text>
</comment>
<gene>
    <name evidence="1" type="ORF">GCM10023231_05550</name>
</gene>